<organism evidence="2">
    <name type="scientific">marine sediment metagenome</name>
    <dbReference type="NCBI Taxonomy" id="412755"/>
    <lineage>
        <taxon>unclassified sequences</taxon>
        <taxon>metagenomes</taxon>
        <taxon>ecological metagenomes</taxon>
    </lineage>
</organism>
<sequence length="100" mass="11605">TTTLSQELYKYLEQRKEGDEIAGLVTELLIWKWVDLIEFLNTEEGKVKLEKLLRNLKKWGEEGRSIEEAQQQQQQQQQQPIEPSKGEATSEEEGSKEDVA</sequence>
<protein>
    <submittedName>
        <fullName evidence="2">Uncharacterized protein</fullName>
    </submittedName>
</protein>
<feature type="region of interest" description="Disordered" evidence="1">
    <location>
        <begin position="64"/>
        <end position="100"/>
    </location>
</feature>
<dbReference type="EMBL" id="BARV01016464">
    <property type="protein sequence ID" value="GAI27362.1"/>
    <property type="molecule type" value="Genomic_DNA"/>
</dbReference>
<feature type="non-terminal residue" evidence="2">
    <location>
        <position position="1"/>
    </location>
</feature>
<proteinExistence type="predicted"/>
<accession>X1M6V4</accession>
<reference evidence="2" key="1">
    <citation type="journal article" date="2014" name="Front. Microbiol.">
        <title>High frequency of phylogenetically diverse reductive dehalogenase-homologous genes in deep subseafloor sedimentary metagenomes.</title>
        <authorList>
            <person name="Kawai M."/>
            <person name="Futagami T."/>
            <person name="Toyoda A."/>
            <person name="Takaki Y."/>
            <person name="Nishi S."/>
            <person name="Hori S."/>
            <person name="Arai W."/>
            <person name="Tsubouchi T."/>
            <person name="Morono Y."/>
            <person name="Uchiyama I."/>
            <person name="Ito T."/>
            <person name="Fujiyama A."/>
            <person name="Inagaki F."/>
            <person name="Takami H."/>
        </authorList>
    </citation>
    <scope>NUCLEOTIDE SEQUENCE</scope>
    <source>
        <strain evidence="2">Expedition CK06-06</strain>
    </source>
</reference>
<evidence type="ECO:0000313" key="2">
    <source>
        <dbReference type="EMBL" id="GAI27362.1"/>
    </source>
</evidence>
<dbReference type="AlphaFoldDB" id="X1M6V4"/>
<evidence type="ECO:0000256" key="1">
    <source>
        <dbReference type="SAM" id="MobiDB-lite"/>
    </source>
</evidence>
<feature type="compositionally biased region" description="Low complexity" evidence="1">
    <location>
        <begin position="70"/>
        <end position="79"/>
    </location>
</feature>
<feature type="compositionally biased region" description="Acidic residues" evidence="1">
    <location>
        <begin position="89"/>
        <end position="100"/>
    </location>
</feature>
<comment type="caution">
    <text evidence="2">The sequence shown here is derived from an EMBL/GenBank/DDBJ whole genome shotgun (WGS) entry which is preliminary data.</text>
</comment>
<gene>
    <name evidence="2" type="ORF">S06H3_28248</name>
</gene>
<name>X1M6V4_9ZZZZ</name>